<comment type="caution">
    <text evidence="1">The sequence shown here is derived from an EMBL/GenBank/DDBJ whole genome shotgun (WGS) entry which is preliminary data.</text>
</comment>
<reference evidence="1" key="1">
    <citation type="submission" date="2020-05" db="EMBL/GenBank/DDBJ databases">
        <title>Phylogenomic resolution of chytrid fungi.</title>
        <authorList>
            <person name="Stajich J.E."/>
            <person name="Amses K."/>
            <person name="Simmons R."/>
            <person name="Seto K."/>
            <person name="Myers J."/>
            <person name="Bonds A."/>
            <person name="Quandt C.A."/>
            <person name="Barry K."/>
            <person name="Liu P."/>
            <person name="Grigoriev I."/>
            <person name="Longcore J.E."/>
            <person name="James T.Y."/>
        </authorList>
    </citation>
    <scope>NUCLEOTIDE SEQUENCE</scope>
    <source>
        <strain evidence="1">JEL0513</strain>
    </source>
</reference>
<protein>
    <submittedName>
        <fullName evidence="1">Uncharacterized protein</fullName>
    </submittedName>
</protein>
<keyword evidence="2" id="KW-1185">Reference proteome</keyword>
<proteinExistence type="predicted"/>
<evidence type="ECO:0000313" key="1">
    <source>
        <dbReference type="EMBL" id="KAJ3120855.1"/>
    </source>
</evidence>
<gene>
    <name evidence="1" type="ORF">HK100_012629</name>
</gene>
<dbReference type="EMBL" id="JADGJH010000930">
    <property type="protein sequence ID" value="KAJ3120855.1"/>
    <property type="molecule type" value="Genomic_DNA"/>
</dbReference>
<accession>A0AAD5T008</accession>
<evidence type="ECO:0000313" key="2">
    <source>
        <dbReference type="Proteomes" id="UP001211907"/>
    </source>
</evidence>
<dbReference type="AlphaFoldDB" id="A0AAD5T008"/>
<organism evidence="1 2">
    <name type="scientific">Physocladia obscura</name>
    <dbReference type="NCBI Taxonomy" id="109957"/>
    <lineage>
        <taxon>Eukaryota</taxon>
        <taxon>Fungi</taxon>
        <taxon>Fungi incertae sedis</taxon>
        <taxon>Chytridiomycota</taxon>
        <taxon>Chytridiomycota incertae sedis</taxon>
        <taxon>Chytridiomycetes</taxon>
        <taxon>Chytridiales</taxon>
        <taxon>Chytriomycetaceae</taxon>
        <taxon>Physocladia</taxon>
    </lineage>
</organism>
<dbReference type="Proteomes" id="UP001211907">
    <property type="component" value="Unassembled WGS sequence"/>
</dbReference>
<name>A0AAD5T008_9FUNG</name>
<sequence>MELSTLVAGDEQARGKGGCEEEVDRFEGFAALALAAEALAGGATVGGGYWAPRFGQRMFGQDADIDTDTDSDTPPAIAHVVTPLTYNDHAIGIHVSISRLAAFIRLVGFRA</sequence>